<gene>
    <name evidence="2" type="ORF">GLRG_04343</name>
</gene>
<proteinExistence type="predicted"/>
<feature type="compositionally biased region" description="Polar residues" evidence="1">
    <location>
        <begin position="29"/>
        <end position="49"/>
    </location>
</feature>
<protein>
    <submittedName>
        <fullName evidence="2">Uncharacterized protein</fullName>
    </submittedName>
</protein>
<dbReference type="Proteomes" id="UP000008782">
    <property type="component" value="Unassembled WGS sequence"/>
</dbReference>
<reference evidence="3" key="1">
    <citation type="journal article" date="2012" name="Nat. Genet.">
        <title>Lifestyle transitions in plant pathogenic Colletotrichum fungi deciphered by genome and transcriptome analyses.</title>
        <authorList>
            <person name="O'Connell R.J."/>
            <person name="Thon M.R."/>
            <person name="Hacquard S."/>
            <person name="Amyotte S.G."/>
            <person name="Kleemann J."/>
            <person name="Torres M.F."/>
            <person name="Damm U."/>
            <person name="Buiate E.A."/>
            <person name="Epstein L."/>
            <person name="Alkan N."/>
            <person name="Altmueller J."/>
            <person name="Alvarado-Balderrama L."/>
            <person name="Bauser C.A."/>
            <person name="Becker C."/>
            <person name="Birren B.W."/>
            <person name="Chen Z."/>
            <person name="Choi J."/>
            <person name="Crouch J.A."/>
            <person name="Duvick J.P."/>
            <person name="Farman M.A."/>
            <person name="Gan P."/>
            <person name="Heiman D."/>
            <person name="Henrissat B."/>
            <person name="Howard R.J."/>
            <person name="Kabbage M."/>
            <person name="Koch C."/>
            <person name="Kracher B."/>
            <person name="Kubo Y."/>
            <person name="Law A.D."/>
            <person name="Lebrun M.-H."/>
            <person name="Lee Y.-H."/>
            <person name="Miyara I."/>
            <person name="Moore N."/>
            <person name="Neumann U."/>
            <person name="Nordstroem K."/>
            <person name="Panaccione D.G."/>
            <person name="Panstruga R."/>
            <person name="Place M."/>
            <person name="Proctor R.H."/>
            <person name="Prusky D."/>
            <person name="Rech G."/>
            <person name="Reinhardt R."/>
            <person name="Rollins J.A."/>
            <person name="Rounsley S."/>
            <person name="Schardl C.L."/>
            <person name="Schwartz D.C."/>
            <person name="Shenoy N."/>
            <person name="Shirasu K."/>
            <person name="Sikhakolli U.R."/>
            <person name="Stueber K."/>
            <person name="Sukno S.A."/>
            <person name="Sweigard J.A."/>
            <person name="Takano Y."/>
            <person name="Takahara H."/>
            <person name="Trail F."/>
            <person name="van der Does H.C."/>
            <person name="Voll L.M."/>
            <person name="Will I."/>
            <person name="Young S."/>
            <person name="Zeng Q."/>
            <person name="Zhang J."/>
            <person name="Zhou S."/>
            <person name="Dickman M.B."/>
            <person name="Schulze-Lefert P."/>
            <person name="Ver Loren van Themaat E."/>
            <person name="Ma L.-J."/>
            <person name="Vaillancourt L.J."/>
        </authorList>
    </citation>
    <scope>NUCLEOTIDE SEQUENCE [LARGE SCALE GENOMIC DNA]</scope>
    <source>
        <strain evidence="3">M1.001 / M2 / FGSC 10212</strain>
    </source>
</reference>
<keyword evidence="3" id="KW-1185">Reference proteome</keyword>
<evidence type="ECO:0000313" key="2">
    <source>
        <dbReference type="EMBL" id="EFQ29199.1"/>
    </source>
</evidence>
<feature type="region of interest" description="Disordered" evidence="1">
    <location>
        <begin position="27"/>
        <end position="49"/>
    </location>
</feature>
<dbReference type="RefSeq" id="XP_008093219.1">
    <property type="nucleotide sequence ID" value="XM_008095028.1"/>
</dbReference>
<accession>E3QEB1</accession>
<evidence type="ECO:0000313" key="3">
    <source>
        <dbReference type="Proteomes" id="UP000008782"/>
    </source>
</evidence>
<evidence type="ECO:0000256" key="1">
    <source>
        <dbReference type="SAM" id="MobiDB-lite"/>
    </source>
</evidence>
<sequence length="115" mass="12564">MSLALHNRDVGITGAIALLQLPCECTEPSAGSRQDMSPVPQQATSNYHDAQQVQPLDYSEPCLSRGIRGIETLSRETRSSYPRSLEINLATLKTRAGKRLKDIKELRNAEAIGSA</sequence>
<dbReference type="GeneID" id="24409708"/>
<dbReference type="AlphaFoldDB" id="E3QEB1"/>
<organism evidence="3">
    <name type="scientific">Colletotrichum graminicola (strain M1.001 / M2 / FGSC 10212)</name>
    <name type="common">Maize anthracnose fungus</name>
    <name type="synonym">Glomerella graminicola</name>
    <dbReference type="NCBI Taxonomy" id="645133"/>
    <lineage>
        <taxon>Eukaryota</taxon>
        <taxon>Fungi</taxon>
        <taxon>Dikarya</taxon>
        <taxon>Ascomycota</taxon>
        <taxon>Pezizomycotina</taxon>
        <taxon>Sordariomycetes</taxon>
        <taxon>Hypocreomycetidae</taxon>
        <taxon>Glomerellales</taxon>
        <taxon>Glomerellaceae</taxon>
        <taxon>Colletotrichum</taxon>
        <taxon>Colletotrichum graminicola species complex</taxon>
    </lineage>
</organism>
<dbReference type="VEuPathDB" id="FungiDB:GLRG_04343"/>
<dbReference type="EMBL" id="GG697343">
    <property type="protein sequence ID" value="EFQ29199.1"/>
    <property type="molecule type" value="Genomic_DNA"/>
</dbReference>
<dbReference type="HOGENOM" id="CLU_2108840_0_0_1"/>
<name>E3QEB1_COLGM</name>